<dbReference type="PROSITE" id="PS51022">
    <property type="entry name" value="L27"/>
    <property type="match status" value="1"/>
</dbReference>
<keyword evidence="5" id="KW-1003">Cell membrane</keyword>
<dbReference type="GO" id="GO:0006887">
    <property type="term" value="P:exocytosis"/>
    <property type="evidence" value="ECO:0007669"/>
    <property type="project" value="UniProtKB-KW"/>
</dbReference>
<evidence type="ECO:0000313" key="13">
    <source>
        <dbReference type="EMBL" id="KAI1887962.1"/>
    </source>
</evidence>
<dbReference type="Pfam" id="PF02828">
    <property type="entry name" value="L27"/>
    <property type="match status" value="1"/>
</dbReference>
<dbReference type="Pfam" id="PF00595">
    <property type="entry name" value="PDZ"/>
    <property type="match status" value="1"/>
</dbReference>
<reference evidence="13" key="1">
    <citation type="submission" date="2021-01" db="EMBL/GenBank/DDBJ databases">
        <authorList>
            <person name="Zahm M."/>
            <person name="Roques C."/>
            <person name="Cabau C."/>
            <person name="Klopp C."/>
            <person name="Donnadieu C."/>
            <person name="Jouanno E."/>
            <person name="Lampietro C."/>
            <person name="Louis A."/>
            <person name="Herpin A."/>
            <person name="Echchiki A."/>
            <person name="Berthelot C."/>
            <person name="Parey E."/>
            <person name="Roest-Crollius H."/>
            <person name="Braasch I."/>
            <person name="Postlethwait J."/>
            <person name="Bobe J."/>
            <person name="Montfort J."/>
            <person name="Bouchez O."/>
            <person name="Begum T."/>
            <person name="Mejri S."/>
            <person name="Adams A."/>
            <person name="Chen W.-J."/>
            <person name="Guiguen Y."/>
        </authorList>
    </citation>
    <scope>NUCLEOTIDE SEQUENCE</scope>
    <source>
        <tissue evidence="13">Blood</tissue>
    </source>
</reference>
<dbReference type="Proteomes" id="UP000829720">
    <property type="component" value="Unassembled WGS sequence"/>
</dbReference>
<dbReference type="Gene3D" id="1.20.1270.460">
    <property type="match status" value="1"/>
</dbReference>
<gene>
    <name evidence="13" type="ORF">AGOR_G00180160</name>
</gene>
<dbReference type="SMART" id="SM00228">
    <property type="entry name" value="PDZ"/>
    <property type="match status" value="1"/>
</dbReference>
<comment type="caution">
    <text evidence="13">The sequence shown here is derived from an EMBL/GenBank/DDBJ whole genome shotgun (WGS) entry which is preliminary data.</text>
</comment>
<evidence type="ECO:0000256" key="7">
    <source>
        <dbReference type="ARBA" id="ARBA00022927"/>
    </source>
</evidence>
<dbReference type="InterPro" id="IPR004172">
    <property type="entry name" value="L27_dom"/>
</dbReference>
<dbReference type="InterPro" id="IPR036034">
    <property type="entry name" value="PDZ_sf"/>
</dbReference>
<dbReference type="SMART" id="SM00569">
    <property type="entry name" value="L27"/>
    <property type="match status" value="1"/>
</dbReference>
<feature type="domain" description="L27" evidence="12">
    <location>
        <begin position="49"/>
        <end position="104"/>
    </location>
</feature>
<protein>
    <recommendedName>
        <fullName evidence="15">Protein lin-7 homolog</fullName>
    </recommendedName>
</protein>
<evidence type="ECO:0000256" key="4">
    <source>
        <dbReference type="ARBA" id="ARBA00022448"/>
    </source>
</evidence>
<comment type="similarity">
    <text evidence="3">Belongs to the lin-7 family.</text>
</comment>
<keyword evidence="6" id="KW-0268">Exocytosis</keyword>
<dbReference type="PROSITE" id="PS50106">
    <property type="entry name" value="PDZ"/>
    <property type="match status" value="1"/>
</dbReference>
<evidence type="ECO:0000256" key="10">
    <source>
        <dbReference type="SAM" id="MobiDB-lite"/>
    </source>
</evidence>
<dbReference type="GO" id="GO:0005886">
    <property type="term" value="C:plasma membrane"/>
    <property type="evidence" value="ECO:0007669"/>
    <property type="project" value="UniProtKB-SubCell"/>
</dbReference>
<dbReference type="CDD" id="cd06796">
    <property type="entry name" value="PDZ_Lin-7-like"/>
    <property type="match status" value="1"/>
</dbReference>
<evidence type="ECO:0000259" key="11">
    <source>
        <dbReference type="PROSITE" id="PS50106"/>
    </source>
</evidence>
<keyword evidence="4" id="KW-0813">Transport</keyword>
<evidence type="ECO:0000256" key="2">
    <source>
        <dbReference type="ARBA" id="ARBA00004282"/>
    </source>
</evidence>
<keyword evidence="8" id="KW-0965">Cell junction</keyword>
<feature type="domain" description="PDZ" evidence="11">
    <location>
        <begin position="132"/>
        <end position="214"/>
    </location>
</feature>
<evidence type="ECO:0000256" key="5">
    <source>
        <dbReference type="ARBA" id="ARBA00022475"/>
    </source>
</evidence>
<keyword evidence="7" id="KW-0653">Protein transport</keyword>
<dbReference type="AlphaFoldDB" id="A0A8T3CWE2"/>
<dbReference type="InterPro" id="IPR051109">
    <property type="entry name" value="MAM_complex_regulator"/>
</dbReference>
<feature type="compositionally biased region" description="Low complexity" evidence="10">
    <location>
        <begin position="235"/>
        <end position="251"/>
    </location>
</feature>
<sequence>MGGDKPLLRGHSHRGSLLAQAERIVVMLQRAALSCAAAVMATVVQPLTLDRDVARAIELLEKLLETGDVPGHKLQSLKKVLQSEFCTAIREVYQYMHETITVNGCPEYQARATAKATVAAFAASEGHSHPRVVELPKTEEGLGFNVMGGKEQNSPIYISRIIPGGVAERHGGLKRGDQLLSVNGVSVEGEHHEKAVELLKAAKDSVKLVVRYTPKVLEEMEARFEKLRTARRRQQQQLLMQQQQQSLSAQQNHTSVFHKKKK</sequence>
<keyword evidence="9" id="KW-0472">Membrane</keyword>
<dbReference type="InterPro" id="IPR036892">
    <property type="entry name" value="L27_dom_sf"/>
</dbReference>
<proteinExistence type="inferred from homology"/>
<evidence type="ECO:0000256" key="8">
    <source>
        <dbReference type="ARBA" id="ARBA00022949"/>
    </source>
</evidence>
<name>A0A8T3CWE2_9TELE</name>
<dbReference type="GO" id="GO:0015031">
    <property type="term" value="P:protein transport"/>
    <property type="evidence" value="ECO:0007669"/>
    <property type="project" value="UniProtKB-KW"/>
</dbReference>
<evidence type="ECO:0000259" key="12">
    <source>
        <dbReference type="PROSITE" id="PS51022"/>
    </source>
</evidence>
<dbReference type="SUPFAM" id="SSF101288">
    <property type="entry name" value="L27 domain"/>
    <property type="match status" value="1"/>
</dbReference>
<dbReference type="PANTHER" id="PTHR14063">
    <property type="entry name" value="PROTEIN LIN-7 HOMOLOG"/>
    <property type="match status" value="1"/>
</dbReference>
<evidence type="ECO:0000256" key="6">
    <source>
        <dbReference type="ARBA" id="ARBA00022483"/>
    </source>
</evidence>
<dbReference type="InterPro" id="IPR014775">
    <property type="entry name" value="L27_C"/>
</dbReference>
<accession>A0A8T3CWE2</accession>
<evidence type="ECO:0000256" key="1">
    <source>
        <dbReference type="ARBA" id="ARBA00004202"/>
    </source>
</evidence>
<comment type="subcellular location">
    <subcellularLocation>
        <location evidence="2">Cell junction</location>
    </subcellularLocation>
    <subcellularLocation>
        <location evidence="1">Cell membrane</location>
        <topology evidence="1">Peripheral membrane protein</topology>
    </subcellularLocation>
</comment>
<keyword evidence="14" id="KW-1185">Reference proteome</keyword>
<dbReference type="InterPro" id="IPR001478">
    <property type="entry name" value="PDZ"/>
</dbReference>
<evidence type="ECO:0000313" key="14">
    <source>
        <dbReference type="Proteomes" id="UP000829720"/>
    </source>
</evidence>
<feature type="region of interest" description="Disordered" evidence="10">
    <location>
        <begin position="235"/>
        <end position="262"/>
    </location>
</feature>
<organism evidence="13 14">
    <name type="scientific">Albula goreensis</name>
    <dbReference type="NCBI Taxonomy" id="1534307"/>
    <lineage>
        <taxon>Eukaryota</taxon>
        <taxon>Metazoa</taxon>
        <taxon>Chordata</taxon>
        <taxon>Craniata</taxon>
        <taxon>Vertebrata</taxon>
        <taxon>Euteleostomi</taxon>
        <taxon>Actinopterygii</taxon>
        <taxon>Neopterygii</taxon>
        <taxon>Teleostei</taxon>
        <taxon>Albuliformes</taxon>
        <taxon>Albulidae</taxon>
        <taxon>Albula</taxon>
    </lineage>
</organism>
<dbReference type="OrthoDB" id="10056216at2759"/>
<dbReference type="EMBL" id="JAERUA010000017">
    <property type="protein sequence ID" value="KAI1887962.1"/>
    <property type="molecule type" value="Genomic_DNA"/>
</dbReference>
<evidence type="ECO:0008006" key="15">
    <source>
        <dbReference type="Google" id="ProtNLM"/>
    </source>
</evidence>
<evidence type="ECO:0000256" key="3">
    <source>
        <dbReference type="ARBA" id="ARBA00008546"/>
    </source>
</evidence>
<evidence type="ECO:0000256" key="9">
    <source>
        <dbReference type="ARBA" id="ARBA00023136"/>
    </source>
</evidence>
<dbReference type="SUPFAM" id="SSF50156">
    <property type="entry name" value="PDZ domain-like"/>
    <property type="match status" value="1"/>
</dbReference>
<dbReference type="GO" id="GO:0070161">
    <property type="term" value="C:anchoring junction"/>
    <property type="evidence" value="ECO:0007669"/>
    <property type="project" value="UniProtKB-SubCell"/>
</dbReference>
<dbReference type="Gene3D" id="2.30.42.10">
    <property type="match status" value="1"/>
</dbReference>
<dbReference type="FunFam" id="2.30.42.10:FF:000076">
    <property type="entry name" value="Protein lin-7 homolog"/>
    <property type="match status" value="1"/>
</dbReference>